<feature type="transmembrane region" description="Helical" evidence="1">
    <location>
        <begin position="273"/>
        <end position="296"/>
    </location>
</feature>
<keyword evidence="1" id="KW-1133">Transmembrane helix</keyword>
<feature type="transmembrane region" description="Helical" evidence="1">
    <location>
        <begin position="345"/>
        <end position="363"/>
    </location>
</feature>
<reference evidence="2 3" key="1">
    <citation type="submission" date="2023-12" db="EMBL/GenBank/DDBJ databases">
        <title>Novel species of the genus Arcicella isolated from rivers.</title>
        <authorList>
            <person name="Lu H."/>
        </authorList>
    </citation>
    <scope>NUCLEOTIDE SEQUENCE [LARGE SCALE GENOMIC DNA]</scope>
    <source>
        <strain evidence="2 3">LMG 21963</strain>
    </source>
</reference>
<keyword evidence="1" id="KW-0472">Membrane</keyword>
<accession>A0ABU5QUQ4</accession>
<keyword evidence="3" id="KW-1185">Reference proteome</keyword>
<feature type="transmembrane region" description="Helical" evidence="1">
    <location>
        <begin position="179"/>
        <end position="197"/>
    </location>
</feature>
<dbReference type="RefSeq" id="WP_323253725.1">
    <property type="nucleotide sequence ID" value="NZ_JAYFUL010000071.1"/>
</dbReference>
<dbReference type="InterPro" id="IPR025291">
    <property type="entry name" value="DUF4153"/>
</dbReference>
<feature type="transmembrane region" description="Helical" evidence="1">
    <location>
        <begin position="375"/>
        <end position="394"/>
    </location>
</feature>
<name>A0ABU5QUQ4_9BACT</name>
<organism evidence="2 3">
    <name type="scientific">Arcicella aquatica</name>
    <dbReference type="NCBI Taxonomy" id="217141"/>
    <lineage>
        <taxon>Bacteria</taxon>
        <taxon>Pseudomonadati</taxon>
        <taxon>Bacteroidota</taxon>
        <taxon>Cytophagia</taxon>
        <taxon>Cytophagales</taxon>
        <taxon>Flectobacillaceae</taxon>
        <taxon>Arcicella</taxon>
    </lineage>
</organism>
<evidence type="ECO:0000256" key="1">
    <source>
        <dbReference type="SAM" id="Phobius"/>
    </source>
</evidence>
<feature type="transmembrane region" description="Helical" evidence="1">
    <location>
        <begin position="53"/>
        <end position="86"/>
    </location>
</feature>
<feature type="transmembrane region" description="Helical" evidence="1">
    <location>
        <begin position="140"/>
        <end position="159"/>
    </location>
</feature>
<proteinExistence type="predicted"/>
<dbReference type="Pfam" id="PF13687">
    <property type="entry name" value="DUF4153"/>
    <property type="match status" value="1"/>
</dbReference>
<sequence length="496" mass="57127">MNTKKISLALTSLTFSYMFYEQTAGINFLVFTLVVISTMLFVRPVLLNNKTWLIAVSGSILSALMIIWQHSMLAIIANGFSLVLLIGLSNHSQSSVYVGLYKGISTLAMSFFKALFAGLDKYIFHQSSKQKSSFSISKSATFYVFPLLITFVFYLLYASANPIFHSYFHFSLDFISGKYLLFLGLGIFLSFGFYYQFLSESLTEWDVAQPNVLVRVKRKVKRNFQLTILKMENTKGIISLTMLNLLILFFNIVDFSTIFSSQALPDGVNHSEYVHQGVNTLIFSSLLAICIILYYFRANQNFYANNQWLQRLSYLWLLQNTILLTGVIFKNQLYITEFGLTYKRIGVYVFLILSMAGIISTFWKVHYQKTLWFLLRTNTWFAYSLLVISSFINWDNAIAQYNIHTAKQLDVTYLLNLSDNTLPAIKSLLSNSKVNLNTNVYNYAHLKNDNHTSSTPIISQRAFILLALKRFEANYKAKQWQSWNYADNQIFKQISQ</sequence>
<feature type="transmembrane region" description="Helical" evidence="1">
    <location>
        <begin position="308"/>
        <end position="329"/>
    </location>
</feature>
<gene>
    <name evidence="2" type="ORF">VB264_23815</name>
</gene>
<dbReference type="Proteomes" id="UP001304671">
    <property type="component" value="Unassembled WGS sequence"/>
</dbReference>
<comment type="caution">
    <text evidence="2">The sequence shown here is derived from an EMBL/GenBank/DDBJ whole genome shotgun (WGS) entry which is preliminary data.</text>
</comment>
<keyword evidence="1" id="KW-0812">Transmembrane</keyword>
<feature type="transmembrane region" description="Helical" evidence="1">
    <location>
        <begin position="236"/>
        <end position="253"/>
    </location>
</feature>
<dbReference type="EMBL" id="JAYFUL010000071">
    <property type="protein sequence ID" value="MEA5260847.1"/>
    <property type="molecule type" value="Genomic_DNA"/>
</dbReference>
<evidence type="ECO:0000313" key="2">
    <source>
        <dbReference type="EMBL" id="MEA5260847.1"/>
    </source>
</evidence>
<feature type="transmembrane region" description="Helical" evidence="1">
    <location>
        <begin position="28"/>
        <end position="46"/>
    </location>
</feature>
<protein>
    <submittedName>
        <fullName evidence="2">DUF4173 domain-containing protein</fullName>
    </submittedName>
</protein>
<evidence type="ECO:0000313" key="3">
    <source>
        <dbReference type="Proteomes" id="UP001304671"/>
    </source>
</evidence>